<evidence type="ECO:0000256" key="4">
    <source>
        <dbReference type="ARBA" id="ARBA00023139"/>
    </source>
</evidence>
<feature type="region of interest" description="Disordered" evidence="7">
    <location>
        <begin position="25"/>
        <end position="62"/>
    </location>
</feature>
<evidence type="ECO:0000256" key="5">
    <source>
        <dbReference type="ARBA" id="ARBA00023237"/>
    </source>
</evidence>
<reference evidence="9 10" key="1">
    <citation type="submission" date="2019-02" db="EMBL/GenBank/DDBJ databases">
        <title>Hansschlegelia quercus sp. nov., a novel methylotrophic bacterium from buds of oak (Quercus robur L.).</title>
        <authorList>
            <person name="Agafonova N.V."/>
            <person name="Kaparullina E.N."/>
            <person name="Grouzdev D.S."/>
            <person name="Doronina N.V."/>
        </authorList>
    </citation>
    <scope>NUCLEOTIDE SEQUENCE [LARGE SCALE GENOMIC DNA]</scope>
    <source>
        <strain evidence="9 10">Dub</strain>
    </source>
</reference>
<accession>A0A4Q9GEI6</accession>
<keyword evidence="4" id="KW-0564">Palmitate</keyword>
<evidence type="ECO:0000256" key="8">
    <source>
        <dbReference type="SAM" id="SignalP"/>
    </source>
</evidence>
<evidence type="ECO:0000256" key="6">
    <source>
        <dbReference type="ARBA" id="ARBA00023288"/>
    </source>
</evidence>
<dbReference type="InterPro" id="IPR032831">
    <property type="entry name" value="LptM_cons"/>
</dbReference>
<dbReference type="Proteomes" id="UP000291613">
    <property type="component" value="Unassembled WGS sequence"/>
</dbReference>
<sequence>MSRIAAIAALLALSLGLAACGKKGDPEYPAGTQVETVKKPDGTSDKRPKKSTRPFVLDGLLN</sequence>
<dbReference type="PROSITE" id="PS51257">
    <property type="entry name" value="PROKAR_LIPOPROTEIN"/>
    <property type="match status" value="1"/>
</dbReference>
<keyword evidence="5" id="KW-0998">Cell outer membrane</keyword>
<comment type="subcellular location">
    <subcellularLocation>
        <location evidence="1">Cell outer membrane</location>
        <topology evidence="1">Lipid-anchor</topology>
    </subcellularLocation>
</comment>
<dbReference type="OrthoDB" id="8455079at2"/>
<comment type="caution">
    <text evidence="9">The sequence shown here is derived from an EMBL/GenBank/DDBJ whole genome shotgun (WGS) entry which is preliminary data.</text>
</comment>
<proteinExistence type="predicted"/>
<feature type="signal peptide" evidence="8">
    <location>
        <begin position="1"/>
        <end position="19"/>
    </location>
</feature>
<dbReference type="NCBIfam" id="NF047847">
    <property type="entry name" value="SS_mature_LptM"/>
    <property type="match status" value="1"/>
</dbReference>
<gene>
    <name evidence="9" type="ORF">EYR15_14565</name>
</gene>
<evidence type="ECO:0000313" key="10">
    <source>
        <dbReference type="Proteomes" id="UP000291613"/>
    </source>
</evidence>
<evidence type="ECO:0000256" key="7">
    <source>
        <dbReference type="SAM" id="MobiDB-lite"/>
    </source>
</evidence>
<keyword evidence="2 8" id="KW-0732">Signal</keyword>
<organism evidence="9 10">
    <name type="scientific">Hansschlegelia quercus</name>
    <dbReference type="NCBI Taxonomy" id="2528245"/>
    <lineage>
        <taxon>Bacteria</taxon>
        <taxon>Pseudomonadati</taxon>
        <taxon>Pseudomonadota</taxon>
        <taxon>Alphaproteobacteria</taxon>
        <taxon>Hyphomicrobiales</taxon>
        <taxon>Methylopilaceae</taxon>
        <taxon>Hansschlegelia</taxon>
    </lineage>
</organism>
<feature type="compositionally biased region" description="Basic and acidic residues" evidence="7">
    <location>
        <begin position="36"/>
        <end position="46"/>
    </location>
</feature>
<keyword evidence="6" id="KW-0449">Lipoprotein</keyword>
<keyword evidence="10" id="KW-1185">Reference proteome</keyword>
<evidence type="ECO:0008006" key="11">
    <source>
        <dbReference type="Google" id="ProtNLM"/>
    </source>
</evidence>
<keyword evidence="3" id="KW-0472">Membrane</keyword>
<evidence type="ECO:0000313" key="9">
    <source>
        <dbReference type="EMBL" id="TBN48293.1"/>
    </source>
</evidence>
<evidence type="ECO:0000256" key="2">
    <source>
        <dbReference type="ARBA" id="ARBA00022729"/>
    </source>
</evidence>
<evidence type="ECO:0000256" key="1">
    <source>
        <dbReference type="ARBA" id="ARBA00004459"/>
    </source>
</evidence>
<protein>
    <recommendedName>
        <fullName evidence="11">Lipoprotein</fullName>
    </recommendedName>
</protein>
<dbReference type="EMBL" id="SIUB01000008">
    <property type="protein sequence ID" value="TBN48293.1"/>
    <property type="molecule type" value="Genomic_DNA"/>
</dbReference>
<dbReference type="AlphaFoldDB" id="A0A4Q9GEI6"/>
<evidence type="ECO:0000256" key="3">
    <source>
        <dbReference type="ARBA" id="ARBA00023136"/>
    </source>
</evidence>
<name>A0A4Q9GEI6_9HYPH</name>
<dbReference type="RefSeq" id="WP_131004297.1">
    <property type="nucleotide sequence ID" value="NZ_JBHSZR010000011.1"/>
</dbReference>
<feature type="chain" id="PRO_5020956901" description="Lipoprotein" evidence="8">
    <location>
        <begin position="20"/>
        <end position="62"/>
    </location>
</feature>